<name>A0A5E7WJ24_PSEFL</name>
<reference evidence="2 3" key="1">
    <citation type="submission" date="2019-09" db="EMBL/GenBank/DDBJ databases">
        <authorList>
            <person name="Chandra G."/>
            <person name="Truman W A."/>
        </authorList>
    </citation>
    <scope>NUCLEOTIDE SEQUENCE [LARGE SCALE GENOMIC DNA]</scope>
    <source>
        <strain evidence="2">PS624</strain>
    </source>
</reference>
<evidence type="ECO:0000313" key="3">
    <source>
        <dbReference type="Proteomes" id="UP000326241"/>
    </source>
</evidence>
<evidence type="ECO:0000259" key="1">
    <source>
        <dbReference type="Pfam" id="PF08210"/>
    </source>
</evidence>
<dbReference type="InterPro" id="IPR013158">
    <property type="entry name" value="AID"/>
</dbReference>
<accession>A0A5E7WJ24</accession>
<dbReference type="Proteomes" id="UP000326241">
    <property type="component" value="Unassembled WGS sequence"/>
</dbReference>
<dbReference type="Pfam" id="PF08210">
    <property type="entry name" value="APOBEC_N"/>
    <property type="match status" value="1"/>
</dbReference>
<dbReference type="GO" id="GO:0008270">
    <property type="term" value="F:zinc ion binding"/>
    <property type="evidence" value="ECO:0007669"/>
    <property type="project" value="InterPro"/>
</dbReference>
<proteinExistence type="predicted"/>
<protein>
    <recommendedName>
        <fullName evidence="1">Activation-induced cytidine deaminase AID domain-containing protein</fullName>
    </recommendedName>
</protein>
<dbReference type="AlphaFoldDB" id="A0A5E7WJ24"/>
<dbReference type="Gene3D" id="3.40.140.10">
    <property type="entry name" value="Cytidine Deaminase, domain 2"/>
    <property type="match status" value="1"/>
</dbReference>
<dbReference type="RefSeq" id="WP_150751429.1">
    <property type="nucleotide sequence ID" value="NZ_CABVGZ010000038.1"/>
</dbReference>
<organism evidence="2 3">
    <name type="scientific">Pseudomonas fluorescens</name>
    <dbReference type="NCBI Taxonomy" id="294"/>
    <lineage>
        <taxon>Bacteria</taxon>
        <taxon>Pseudomonadati</taxon>
        <taxon>Pseudomonadota</taxon>
        <taxon>Gammaproteobacteria</taxon>
        <taxon>Pseudomonadales</taxon>
        <taxon>Pseudomonadaceae</taxon>
        <taxon>Pseudomonas</taxon>
    </lineage>
</organism>
<gene>
    <name evidence="2" type="ORF">PS624_03513</name>
</gene>
<sequence>MTLVESSEFIRHKRSLDVLARQSPGYVYLISRFDDDDGTICTFGSMGYRDNPIKTGIGGVALVTLAGMKQQRRIQPADRLRGPFIQGSQPVLGTLRVIENPQQGGGHAEELFLRKLPQMFDEYGAASKIDIFISKIPCASASSNWILPTANGDLLLPAGCANKLAAVIRSSEGITWRIWWEHGYPNQATHTACIGALSQLRGLAIVQQYFG</sequence>
<dbReference type="EMBL" id="CABVGZ010000038">
    <property type="protein sequence ID" value="VVN04719.1"/>
    <property type="molecule type" value="Genomic_DNA"/>
</dbReference>
<feature type="domain" description="Activation-induced cytidine deaminase AID" evidence="1">
    <location>
        <begin position="105"/>
        <end position="189"/>
    </location>
</feature>
<evidence type="ECO:0000313" key="2">
    <source>
        <dbReference type="EMBL" id="VVN04719.1"/>
    </source>
</evidence>
<dbReference type="GO" id="GO:0016814">
    <property type="term" value="F:hydrolase activity, acting on carbon-nitrogen (but not peptide) bonds, in cyclic amidines"/>
    <property type="evidence" value="ECO:0007669"/>
    <property type="project" value="InterPro"/>
</dbReference>